<dbReference type="InterPro" id="IPR006949">
    <property type="entry name" value="Barrel_Baseplate_J-like"/>
</dbReference>
<reference evidence="5 6" key="1">
    <citation type="journal article" date="2015" name="Infect. Genet. Evol.">
        <title>Genomic sequences of six botulinum neurotoxin-producing strains representing three clostridial species illustrate the mobility and diversity of botulinum neurotoxin genes.</title>
        <authorList>
            <person name="Smith T.J."/>
            <person name="Hill K.K."/>
            <person name="Xie G."/>
            <person name="Foley B.T."/>
            <person name="Williamson C.H."/>
            <person name="Foster J.T."/>
            <person name="Johnson S.L."/>
            <person name="Chertkov O."/>
            <person name="Teshima H."/>
            <person name="Gibbons H.S."/>
            <person name="Johnsky L.A."/>
            <person name="Karavis M.A."/>
            <person name="Smith L.A."/>
        </authorList>
    </citation>
    <scope>NUCLEOTIDE SEQUENCE [LARGE SCALE GENOMIC DNA]</scope>
    <source>
        <strain evidence="5 6">CDC 2741</strain>
    </source>
</reference>
<organism evidence="5 6">
    <name type="scientific">Clostridium argentinense CDC 2741</name>
    <dbReference type="NCBI Taxonomy" id="1418104"/>
    <lineage>
        <taxon>Bacteria</taxon>
        <taxon>Bacillati</taxon>
        <taxon>Bacillota</taxon>
        <taxon>Clostridia</taxon>
        <taxon>Eubacteriales</taxon>
        <taxon>Clostridiaceae</taxon>
        <taxon>Clostridium</taxon>
    </lineage>
</organism>
<evidence type="ECO:0000259" key="3">
    <source>
        <dbReference type="Pfam" id="PF26078"/>
    </source>
</evidence>
<dbReference type="Pfam" id="PF26078">
    <property type="entry name" value="Baseplate_J_M"/>
    <property type="match status" value="1"/>
</dbReference>
<comment type="caution">
    <text evidence="5">The sequence shown here is derived from an EMBL/GenBank/DDBJ whole genome shotgun (WGS) entry which is preliminary data.</text>
</comment>
<dbReference type="InterPro" id="IPR058530">
    <property type="entry name" value="Baseplate_J-like_C"/>
</dbReference>
<evidence type="ECO:0000313" key="6">
    <source>
        <dbReference type="Proteomes" id="UP000031366"/>
    </source>
</evidence>
<dbReference type="EMBL" id="AYSO01000020">
    <property type="protein sequence ID" value="KIE44692.1"/>
    <property type="molecule type" value="Genomic_DNA"/>
</dbReference>
<keyword evidence="6" id="KW-1185">Reference proteome</keyword>
<accession>A0A0C1QUG7</accession>
<dbReference type="PANTHER" id="PTHR37829">
    <property type="entry name" value="PHAGE-LIKE ELEMENT PBSX PROTEIN XKDT"/>
    <property type="match status" value="1"/>
</dbReference>
<dbReference type="AlphaFoldDB" id="A0A0C1QUG7"/>
<dbReference type="Pfam" id="PF26079">
    <property type="entry name" value="Baseplate_J_C"/>
    <property type="match status" value="1"/>
</dbReference>
<dbReference type="PANTHER" id="PTHR37829:SF3">
    <property type="entry name" value="PROTEIN JAYE-RELATED"/>
    <property type="match status" value="1"/>
</dbReference>
<feature type="domain" description="Baseplate J-like C-terminal" evidence="4">
    <location>
        <begin position="266"/>
        <end position="350"/>
    </location>
</feature>
<evidence type="ECO:0000256" key="1">
    <source>
        <dbReference type="ARBA" id="ARBA00038087"/>
    </source>
</evidence>
<dbReference type="STRING" id="29341.RSJ17_07360"/>
<protein>
    <submittedName>
        <fullName evidence="5">Baseplate J-like family protein</fullName>
    </submittedName>
</protein>
<comment type="similarity">
    <text evidence="1">Belongs to the Mu gp47/PBSX XkdT family.</text>
</comment>
<dbReference type="InterPro" id="IPR058531">
    <property type="entry name" value="Baseplate_J_M"/>
</dbReference>
<evidence type="ECO:0000259" key="4">
    <source>
        <dbReference type="Pfam" id="PF26079"/>
    </source>
</evidence>
<dbReference type="Pfam" id="PF04865">
    <property type="entry name" value="Baseplate_J"/>
    <property type="match status" value="1"/>
</dbReference>
<dbReference type="InterPro" id="IPR052399">
    <property type="entry name" value="Phage_Baseplate_Assmbl_Protein"/>
</dbReference>
<sequence length="354" mass="38935">MYSENEKLILDRMMKKVPSDIDKSEGSFIYDALSPISLELMQSKLQLDEILNKVFAIKAAENGYSEELELKAKEFGIYRKAGIKAKVKLTIEGSKDTLIPKESIFQTEGGLRFVTTEESIIKNDKTFVEAMAEEVGNKYNVPAKIINSIPISISGVSAVINEEGAAGGINIESDEELLKRLLLKVRLPATSGNIHHYKLWALEVNGVGNAVVIPLHNGPGTVKVVVMDNNNKKPNEDLITSVQEYIEAQRPIGAEVDVVGVEEIPINIKVKLQLASYANLEEVKIQIENAATKYLNTLAFKDPLIRYTRIANLLLDIPPIIDYSELTINDGTSNIEINTGAVGVLGKVEIESEA</sequence>
<evidence type="ECO:0000313" key="5">
    <source>
        <dbReference type="EMBL" id="KIE44692.1"/>
    </source>
</evidence>
<feature type="domain" description="Baseplate protein J-like barrel" evidence="2">
    <location>
        <begin position="89"/>
        <end position="168"/>
    </location>
</feature>
<name>A0A0C1QUG7_9CLOT</name>
<dbReference type="Proteomes" id="UP000031366">
    <property type="component" value="Unassembled WGS sequence"/>
</dbReference>
<proteinExistence type="inferred from homology"/>
<feature type="domain" description="Baseplate J-like central" evidence="3">
    <location>
        <begin position="189"/>
        <end position="259"/>
    </location>
</feature>
<evidence type="ECO:0000259" key="2">
    <source>
        <dbReference type="Pfam" id="PF04865"/>
    </source>
</evidence>
<dbReference type="OrthoDB" id="2554267at2"/>
<gene>
    <name evidence="5" type="ORF">U732_913</name>
</gene>
<dbReference type="RefSeq" id="WP_039637078.1">
    <property type="nucleotide sequence ID" value="NZ_AYSO01000020.1"/>
</dbReference>